<name>A0A1I7XL49_HETBA</name>
<dbReference type="InterPro" id="IPR001357">
    <property type="entry name" value="BRCT_dom"/>
</dbReference>
<feature type="region of interest" description="Disordered" evidence="5">
    <location>
        <begin position="215"/>
        <end position="236"/>
    </location>
</feature>
<dbReference type="WBParaSite" id="Hba_18248">
    <property type="protein sequence ID" value="Hba_18248"/>
    <property type="gene ID" value="Hba_18248"/>
</dbReference>
<dbReference type="SMART" id="SM00586">
    <property type="entry name" value="ZnF_DBF"/>
    <property type="match status" value="1"/>
</dbReference>
<dbReference type="InterPro" id="IPR038545">
    <property type="entry name" value="Znf_DBF_sf"/>
</dbReference>
<dbReference type="Gene3D" id="6.10.250.3410">
    <property type="entry name" value="DBF zinc finger"/>
    <property type="match status" value="1"/>
</dbReference>
<dbReference type="PROSITE" id="PS51265">
    <property type="entry name" value="ZF_DBF4"/>
    <property type="match status" value="1"/>
</dbReference>
<accession>A0A1I7XL49</accession>
<evidence type="ECO:0000256" key="4">
    <source>
        <dbReference type="PROSITE-ProRule" id="PRU00600"/>
    </source>
</evidence>
<proteinExistence type="predicted"/>
<dbReference type="GO" id="GO:0010571">
    <property type="term" value="P:positive regulation of nuclear cell cycle DNA replication"/>
    <property type="evidence" value="ECO:0007669"/>
    <property type="project" value="TreeGrafter"/>
</dbReference>
<dbReference type="GO" id="GO:0003676">
    <property type="term" value="F:nucleic acid binding"/>
    <property type="evidence" value="ECO:0007669"/>
    <property type="project" value="InterPro"/>
</dbReference>
<dbReference type="PANTHER" id="PTHR15375:SF26">
    <property type="entry name" value="PROTEIN CHIFFON"/>
    <property type="match status" value="1"/>
</dbReference>
<dbReference type="Pfam" id="PF07535">
    <property type="entry name" value="zf-DBF"/>
    <property type="match status" value="1"/>
</dbReference>
<evidence type="ECO:0000256" key="3">
    <source>
        <dbReference type="ARBA" id="ARBA00022833"/>
    </source>
</evidence>
<feature type="domain" description="DBF4-type" evidence="7">
    <location>
        <begin position="241"/>
        <end position="290"/>
    </location>
</feature>
<dbReference type="GO" id="GO:0031431">
    <property type="term" value="C:Dbf4-dependent protein kinase complex"/>
    <property type="evidence" value="ECO:0007669"/>
    <property type="project" value="TreeGrafter"/>
</dbReference>
<keyword evidence="3" id="KW-0862">Zinc</keyword>
<evidence type="ECO:0000256" key="5">
    <source>
        <dbReference type="SAM" id="MobiDB-lite"/>
    </source>
</evidence>
<evidence type="ECO:0000256" key="2">
    <source>
        <dbReference type="ARBA" id="ARBA00022771"/>
    </source>
</evidence>
<evidence type="ECO:0000313" key="9">
    <source>
        <dbReference type="WBParaSite" id="Hba_18248"/>
    </source>
</evidence>
<dbReference type="AlphaFoldDB" id="A0A1I7XL49"/>
<dbReference type="GO" id="GO:0008270">
    <property type="term" value="F:zinc ion binding"/>
    <property type="evidence" value="ECO:0007669"/>
    <property type="project" value="UniProtKB-KW"/>
</dbReference>
<dbReference type="InterPro" id="IPR006572">
    <property type="entry name" value="Znf_DBF"/>
</dbReference>
<sequence length="347" mass="39031">MVMDKSRTASSNTTSINVRRTSSIALPIASSSTLFRKDVHLNSHPLKGREIVLDVENRKQFEALRSDIRKLGGTIVENVSDEKLPFVVVSDHPSARRLELLKVGSNLDSAHLRSIPLLLKDAVRNRVKIRSYATFQSHLVRVKSRIKSTKLFTNAPNKTSKSADTVRNLQAPYIKFEDDSGLFAPFYKEFSVSSNYKPIYVGKYFGQSMFHKASTEQQQRREREKNNVLTPQVPRPPKINRTPKSGFCEICSKQCDSLRAHYASREHISLVNRPGFYDEVDSLLGSSVDYIHVCLTSFLSYYAALNYLISVSAQIYQSSTALLPVHNLLLFKRTINTAKVIGGGNSS</sequence>
<evidence type="ECO:0000259" key="7">
    <source>
        <dbReference type="PROSITE" id="PS51265"/>
    </source>
</evidence>
<dbReference type="PANTHER" id="PTHR15375">
    <property type="entry name" value="ACTIVATOR OF S-PHASE KINASE-RELATED"/>
    <property type="match status" value="1"/>
</dbReference>
<reference evidence="9" key="1">
    <citation type="submission" date="2016-11" db="UniProtKB">
        <authorList>
            <consortium name="WormBaseParasite"/>
        </authorList>
    </citation>
    <scope>IDENTIFICATION</scope>
</reference>
<dbReference type="GO" id="GO:0043539">
    <property type="term" value="F:protein serine/threonine kinase activator activity"/>
    <property type="evidence" value="ECO:0007669"/>
    <property type="project" value="TreeGrafter"/>
</dbReference>
<feature type="domain" description="BRCT" evidence="6">
    <location>
        <begin position="41"/>
        <end position="140"/>
    </location>
</feature>
<dbReference type="GO" id="GO:1901987">
    <property type="term" value="P:regulation of cell cycle phase transition"/>
    <property type="evidence" value="ECO:0007669"/>
    <property type="project" value="TreeGrafter"/>
</dbReference>
<protein>
    <submittedName>
        <fullName evidence="9">DBF4-type domain-containing protein</fullName>
    </submittedName>
</protein>
<keyword evidence="1" id="KW-0479">Metal-binding</keyword>
<evidence type="ECO:0000313" key="8">
    <source>
        <dbReference type="Proteomes" id="UP000095283"/>
    </source>
</evidence>
<keyword evidence="2 4" id="KW-0863">Zinc-finger</keyword>
<dbReference type="Proteomes" id="UP000095283">
    <property type="component" value="Unplaced"/>
</dbReference>
<dbReference type="InterPro" id="IPR051590">
    <property type="entry name" value="Replication_Regulatory_Kinase"/>
</dbReference>
<organism evidence="8 9">
    <name type="scientific">Heterorhabditis bacteriophora</name>
    <name type="common">Entomopathogenic nematode worm</name>
    <dbReference type="NCBI Taxonomy" id="37862"/>
    <lineage>
        <taxon>Eukaryota</taxon>
        <taxon>Metazoa</taxon>
        <taxon>Ecdysozoa</taxon>
        <taxon>Nematoda</taxon>
        <taxon>Chromadorea</taxon>
        <taxon>Rhabditida</taxon>
        <taxon>Rhabditina</taxon>
        <taxon>Rhabditomorpha</taxon>
        <taxon>Strongyloidea</taxon>
        <taxon>Heterorhabditidae</taxon>
        <taxon>Heterorhabditis</taxon>
    </lineage>
</organism>
<dbReference type="PROSITE" id="PS50172">
    <property type="entry name" value="BRCT"/>
    <property type="match status" value="1"/>
</dbReference>
<evidence type="ECO:0000259" key="6">
    <source>
        <dbReference type="PROSITE" id="PS50172"/>
    </source>
</evidence>
<evidence type="ECO:0000256" key="1">
    <source>
        <dbReference type="ARBA" id="ARBA00022723"/>
    </source>
</evidence>
<keyword evidence="8" id="KW-1185">Reference proteome</keyword>